<reference evidence="1 2" key="1">
    <citation type="submission" date="2018-06" db="EMBL/GenBank/DDBJ databases">
        <title>Genome analysis of cellulolytic fungus Trichoderma lentiforme CFAM-422.</title>
        <authorList>
            <person name="Steindorff A.S."/>
            <person name="Formighieri E.F."/>
            <person name="Midorikawa G.E.O."/>
            <person name="Tamietti M.S."/>
            <person name="Ramos E.Z."/>
            <person name="Silva A.S."/>
            <person name="Bon E.P.S."/>
            <person name="Mendes T.D."/>
            <person name="Damaso M.C.T."/>
            <person name="Favaro L.C.L."/>
        </authorList>
    </citation>
    <scope>NUCLEOTIDE SEQUENCE [LARGE SCALE GENOMIC DNA]</scope>
    <source>
        <strain evidence="1 2">CFAM-422</strain>
    </source>
</reference>
<gene>
    <name evidence="1" type="ORF">CFAM422_010056</name>
</gene>
<sequence>MRCFAHHHDFFSLQRSWGDYAGFMMALRPRLARSSTLSPKSWGNANINQPFTGRALALTMAKPFSSGQFPP</sequence>
<accession>A0A9P5CAN3</accession>
<comment type="caution">
    <text evidence="1">The sequence shown here is derived from an EMBL/GenBank/DDBJ whole genome shotgun (WGS) entry which is preliminary data.</text>
</comment>
<evidence type="ECO:0000313" key="2">
    <source>
        <dbReference type="Proteomes" id="UP000801864"/>
    </source>
</evidence>
<keyword evidence="2" id="KW-1185">Reference proteome</keyword>
<dbReference type="EMBL" id="QLNT01000019">
    <property type="protein sequence ID" value="KAF3063221.1"/>
    <property type="molecule type" value="Genomic_DNA"/>
</dbReference>
<organism evidence="1 2">
    <name type="scientific">Trichoderma lentiforme</name>
    <dbReference type="NCBI Taxonomy" id="1567552"/>
    <lineage>
        <taxon>Eukaryota</taxon>
        <taxon>Fungi</taxon>
        <taxon>Dikarya</taxon>
        <taxon>Ascomycota</taxon>
        <taxon>Pezizomycotina</taxon>
        <taxon>Sordariomycetes</taxon>
        <taxon>Hypocreomycetidae</taxon>
        <taxon>Hypocreales</taxon>
        <taxon>Hypocreaceae</taxon>
        <taxon>Trichoderma</taxon>
    </lineage>
</organism>
<protein>
    <submittedName>
        <fullName evidence="1">Uncharacterized protein</fullName>
    </submittedName>
</protein>
<dbReference type="Proteomes" id="UP000801864">
    <property type="component" value="Unassembled WGS sequence"/>
</dbReference>
<dbReference type="AlphaFoldDB" id="A0A9P5CAN3"/>
<evidence type="ECO:0000313" key="1">
    <source>
        <dbReference type="EMBL" id="KAF3063221.1"/>
    </source>
</evidence>
<proteinExistence type="predicted"/>
<name>A0A9P5CAN3_9HYPO</name>